<evidence type="ECO:0000313" key="2">
    <source>
        <dbReference type="Proteomes" id="UP001219525"/>
    </source>
</evidence>
<organism evidence="1 2">
    <name type="scientific">Mycena pura</name>
    <dbReference type="NCBI Taxonomy" id="153505"/>
    <lineage>
        <taxon>Eukaryota</taxon>
        <taxon>Fungi</taxon>
        <taxon>Dikarya</taxon>
        <taxon>Basidiomycota</taxon>
        <taxon>Agaricomycotina</taxon>
        <taxon>Agaricomycetes</taxon>
        <taxon>Agaricomycetidae</taxon>
        <taxon>Agaricales</taxon>
        <taxon>Marasmiineae</taxon>
        <taxon>Mycenaceae</taxon>
        <taxon>Mycena</taxon>
    </lineage>
</organism>
<sequence>MLEKDGAPPPVLYELASTLPAMLSGFEWVLRAESFVFPDLRDSQRYTLRADLPALVTNARWHLARFGQRLDSLENTVQQIESGFESGEFNETVRQTIHAPFFSFIVLFAGFRFSLTSNIGRPIEYSTDFMNWVVHFLYTVCSQTFVRLESCWSTRILMSQFGFNFRERHFPSRNLTQVWRSRASDVMFYVANTDDWRPNDGNYECLSILRPRKNAESPRYVCELKSQPILSKVGSFETWNEGLFSGINFIYYFSLYVGRRPAPTCTLPPRARPRVTRTAPLNVDTSLVNARPAGTKISTMSPAHAGRIDVTFE</sequence>
<accession>A0AAD6UME9</accession>
<keyword evidence="2" id="KW-1185">Reference proteome</keyword>
<dbReference type="Proteomes" id="UP001219525">
    <property type="component" value="Unassembled WGS sequence"/>
</dbReference>
<dbReference type="AlphaFoldDB" id="A0AAD6UME9"/>
<dbReference type="EMBL" id="JARJCW010000150">
    <property type="protein sequence ID" value="KAJ7190423.1"/>
    <property type="molecule type" value="Genomic_DNA"/>
</dbReference>
<evidence type="ECO:0000313" key="1">
    <source>
        <dbReference type="EMBL" id="KAJ7190423.1"/>
    </source>
</evidence>
<reference evidence="1" key="1">
    <citation type="submission" date="2023-03" db="EMBL/GenBank/DDBJ databases">
        <title>Massive genome expansion in bonnet fungi (Mycena s.s.) driven by repeated elements and novel gene families across ecological guilds.</title>
        <authorList>
            <consortium name="Lawrence Berkeley National Laboratory"/>
            <person name="Harder C.B."/>
            <person name="Miyauchi S."/>
            <person name="Viragh M."/>
            <person name="Kuo A."/>
            <person name="Thoen E."/>
            <person name="Andreopoulos B."/>
            <person name="Lu D."/>
            <person name="Skrede I."/>
            <person name="Drula E."/>
            <person name="Henrissat B."/>
            <person name="Morin E."/>
            <person name="Kohler A."/>
            <person name="Barry K."/>
            <person name="LaButti K."/>
            <person name="Morin E."/>
            <person name="Salamov A."/>
            <person name="Lipzen A."/>
            <person name="Mereny Z."/>
            <person name="Hegedus B."/>
            <person name="Baldrian P."/>
            <person name="Stursova M."/>
            <person name="Weitz H."/>
            <person name="Taylor A."/>
            <person name="Grigoriev I.V."/>
            <person name="Nagy L.G."/>
            <person name="Martin F."/>
            <person name="Kauserud H."/>
        </authorList>
    </citation>
    <scope>NUCLEOTIDE SEQUENCE</scope>
    <source>
        <strain evidence="1">9144</strain>
    </source>
</reference>
<protein>
    <submittedName>
        <fullName evidence="1">Uncharacterized protein</fullName>
    </submittedName>
</protein>
<name>A0AAD6UME9_9AGAR</name>
<proteinExistence type="predicted"/>
<comment type="caution">
    <text evidence="1">The sequence shown here is derived from an EMBL/GenBank/DDBJ whole genome shotgun (WGS) entry which is preliminary data.</text>
</comment>
<gene>
    <name evidence="1" type="ORF">GGX14DRAFT_605828</name>
</gene>